<keyword evidence="3 6" id="KW-0597">Phosphoprotein</keyword>
<feature type="domain" description="Histidine kinase" evidence="8">
    <location>
        <begin position="305"/>
        <end position="523"/>
    </location>
</feature>
<evidence type="ECO:0000256" key="7">
    <source>
        <dbReference type="SAM" id="Phobius"/>
    </source>
</evidence>
<dbReference type="PROSITE" id="PS50109">
    <property type="entry name" value="HIS_KIN"/>
    <property type="match status" value="1"/>
</dbReference>
<dbReference type="EC" id="2.7.13.3" evidence="2"/>
<evidence type="ECO:0000256" key="3">
    <source>
        <dbReference type="ARBA" id="ARBA00022553"/>
    </source>
</evidence>
<dbReference type="SUPFAM" id="SSF53850">
    <property type="entry name" value="Periplasmic binding protein-like II"/>
    <property type="match status" value="1"/>
</dbReference>
<dbReference type="InterPro" id="IPR036641">
    <property type="entry name" value="HPT_dom_sf"/>
</dbReference>
<feature type="transmembrane region" description="Helical" evidence="7">
    <location>
        <begin position="269"/>
        <end position="288"/>
    </location>
</feature>
<evidence type="ECO:0000259" key="8">
    <source>
        <dbReference type="PROSITE" id="PS50109"/>
    </source>
</evidence>
<comment type="catalytic activity">
    <reaction evidence="1">
        <text>ATP + protein L-histidine = ADP + protein N-phospho-L-histidine.</text>
        <dbReference type="EC" id="2.7.13.3"/>
    </reaction>
</comment>
<sequence>MLLALLLLPAASAEDAQSQRWLPGREVRVATAPSLRPLPSDLAGTAPLPTLAHGYADLVARHSGLQFKEHPYPSTGTSVSAVCRGDADLVLVVGAARHLPPSCPHLVASAPFRGGRTMLAGRVDERLPHDIAQLDGRTVAVVSGGPYAGWLAAHHPQVPLLYLPDRHATLAAVEAGMADVAIGVETTLQPMIRQYFAGQLQVQPFEIGLSTDLRLLVRHEDRQLLARIDQALQDITLEEHAGLLQLWAWQILPAPVGKALDWLRTPPPIWLLAVLALLAGLPVFWLSLHQQRGRERRKQTRAAGVISHEIRNSAQVVLASIDLLSQSPAPKAQRELLAAAKAAGHALRGMLNRSLEFARLAEGGFTPRAQACDVFLLCRQSLDAVRPQALLKGLELRFEGTPDQASAVALDPEGLRQIVDNLLANAVKFTDIGGIDLRVQLRPATDPQELLLDVIDSGIGIDARQAARLFQPFQQGKDGQARGGSGLGLAIARELAHAMRGTLTLHSVPGRGSRFTLRLPVQAARSDLPPAEQTLLGLPLAGLDLLLVEDHAMNRQIIAEQLRRLGAEVRALADADDALAEQAQTPRRIVLVDIGLQGMDGYALAQQLRNQPGEPPRLIALSARTGRRHATRCRNAGFHAVLAKPLQIGQLLQALELPPAAGATTVDTVAPLDQAYLADINGELLGIEQAAEDYDATALRHHAHRLQGTLQFCCATDQAGIASDLWALGNDAAPDWADVRRLLQLLQHWHGSLSADAMPPD</sequence>
<dbReference type="Gene3D" id="3.30.565.10">
    <property type="entry name" value="Histidine kinase-like ATPase, C-terminal domain"/>
    <property type="match status" value="1"/>
</dbReference>
<keyword evidence="5" id="KW-0418">Kinase</keyword>
<dbReference type="Pfam" id="PF00072">
    <property type="entry name" value="Response_reg"/>
    <property type="match status" value="1"/>
</dbReference>
<dbReference type="PROSITE" id="PS50110">
    <property type="entry name" value="RESPONSE_REGULATORY"/>
    <property type="match status" value="1"/>
</dbReference>
<evidence type="ECO:0000313" key="10">
    <source>
        <dbReference type="EMBL" id="EKT4091057.1"/>
    </source>
</evidence>
<dbReference type="InterPro" id="IPR001638">
    <property type="entry name" value="Solute-binding_3/MltF_N"/>
</dbReference>
<dbReference type="InterPro" id="IPR036097">
    <property type="entry name" value="HisK_dim/P_sf"/>
</dbReference>
<evidence type="ECO:0000256" key="2">
    <source>
        <dbReference type="ARBA" id="ARBA00012438"/>
    </source>
</evidence>
<keyword evidence="4" id="KW-0808">Transferase</keyword>
<dbReference type="InterPro" id="IPR004358">
    <property type="entry name" value="Sig_transdc_His_kin-like_C"/>
</dbReference>
<dbReference type="SUPFAM" id="SSF47226">
    <property type="entry name" value="Histidine-containing phosphotransfer domain, HPT domain"/>
    <property type="match status" value="1"/>
</dbReference>
<gene>
    <name evidence="10" type="ORF">QEG23_000530</name>
</gene>
<dbReference type="Pfam" id="PF02518">
    <property type="entry name" value="HATPase_c"/>
    <property type="match status" value="1"/>
</dbReference>
<dbReference type="Gene3D" id="1.10.287.130">
    <property type="match status" value="1"/>
</dbReference>
<dbReference type="CDD" id="cd16922">
    <property type="entry name" value="HATPase_EvgS-ArcB-TorS-like"/>
    <property type="match status" value="1"/>
</dbReference>
<reference evidence="10" key="1">
    <citation type="submission" date="2022-07" db="EMBL/GenBank/DDBJ databases">
        <authorList>
            <consortium name="DAFM: The Division of Animal and Food Microbiology"/>
        </authorList>
    </citation>
    <scope>NUCLEOTIDE SEQUENCE</scope>
    <source>
        <strain evidence="10">19MO01SH01-2</strain>
    </source>
</reference>
<accession>A0AAI9BYQ3</accession>
<dbReference type="Gene3D" id="1.20.120.160">
    <property type="entry name" value="HPT domain"/>
    <property type="match status" value="1"/>
</dbReference>
<evidence type="ECO:0000256" key="1">
    <source>
        <dbReference type="ARBA" id="ARBA00000085"/>
    </source>
</evidence>
<protein>
    <recommendedName>
        <fullName evidence="2">histidine kinase</fullName>
        <ecNumber evidence="2">2.7.13.3</ecNumber>
    </recommendedName>
</protein>
<dbReference type="InterPro" id="IPR001789">
    <property type="entry name" value="Sig_transdc_resp-reg_receiver"/>
</dbReference>
<dbReference type="SUPFAM" id="SSF47384">
    <property type="entry name" value="Homodimeric domain of signal transducing histidine kinase"/>
    <property type="match status" value="1"/>
</dbReference>
<dbReference type="SMART" id="SM00388">
    <property type="entry name" value="HisKA"/>
    <property type="match status" value="1"/>
</dbReference>
<dbReference type="InterPro" id="IPR003661">
    <property type="entry name" value="HisK_dim/P_dom"/>
</dbReference>
<evidence type="ECO:0000313" key="11">
    <source>
        <dbReference type="Proteomes" id="UP001218208"/>
    </source>
</evidence>
<keyword evidence="7" id="KW-0812">Transmembrane</keyword>
<name>A0AAI9BYQ3_STEMA</name>
<feature type="modified residue" description="4-aspartylphosphate" evidence="6">
    <location>
        <position position="593"/>
    </location>
</feature>
<dbReference type="AlphaFoldDB" id="A0AAI9BYQ3"/>
<dbReference type="CDD" id="cd17546">
    <property type="entry name" value="REC_hyHK_CKI1_RcsC-like"/>
    <property type="match status" value="1"/>
</dbReference>
<dbReference type="PANTHER" id="PTHR43047">
    <property type="entry name" value="TWO-COMPONENT HISTIDINE PROTEIN KINASE"/>
    <property type="match status" value="1"/>
</dbReference>
<dbReference type="GO" id="GO:0000155">
    <property type="term" value="F:phosphorelay sensor kinase activity"/>
    <property type="evidence" value="ECO:0007669"/>
    <property type="project" value="InterPro"/>
</dbReference>
<dbReference type="Gene3D" id="3.40.190.10">
    <property type="entry name" value="Periplasmic binding protein-like II"/>
    <property type="match status" value="2"/>
</dbReference>
<dbReference type="SUPFAM" id="SSF55874">
    <property type="entry name" value="ATPase domain of HSP90 chaperone/DNA topoisomerase II/histidine kinase"/>
    <property type="match status" value="1"/>
</dbReference>
<dbReference type="SUPFAM" id="SSF52172">
    <property type="entry name" value="CheY-like"/>
    <property type="match status" value="1"/>
</dbReference>
<proteinExistence type="predicted"/>
<dbReference type="InterPro" id="IPR011006">
    <property type="entry name" value="CheY-like_superfamily"/>
</dbReference>
<feature type="domain" description="Response regulatory" evidence="9">
    <location>
        <begin position="544"/>
        <end position="659"/>
    </location>
</feature>
<dbReference type="SMART" id="SM00387">
    <property type="entry name" value="HATPase_c"/>
    <property type="match status" value="1"/>
</dbReference>
<keyword evidence="7" id="KW-0472">Membrane</keyword>
<keyword evidence="7" id="KW-1133">Transmembrane helix</keyword>
<dbReference type="SMART" id="SM00448">
    <property type="entry name" value="REC"/>
    <property type="match status" value="1"/>
</dbReference>
<organism evidence="10 11">
    <name type="scientific">Stenotrophomonas maltophilia</name>
    <name type="common">Pseudomonas maltophilia</name>
    <name type="synonym">Xanthomonas maltophilia</name>
    <dbReference type="NCBI Taxonomy" id="40324"/>
    <lineage>
        <taxon>Bacteria</taxon>
        <taxon>Pseudomonadati</taxon>
        <taxon>Pseudomonadota</taxon>
        <taxon>Gammaproteobacteria</taxon>
        <taxon>Lysobacterales</taxon>
        <taxon>Lysobacteraceae</taxon>
        <taxon>Stenotrophomonas</taxon>
        <taxon>Stenotrophomonas maltophilia group</taxon>
    </lineage>
</organism>
<evidence type="ECO:0000256" key="6">
    <source>
        <dbReference type="PROSITE-ProRule" id="PRU00169"/>
    </source>
</evidence>
<evidence type="ECO:0000256" key="4">
    <source>
        <dbReference type="ARBA" id="ARBA00022679"/>
    </source>
</evidence>
<dbReference type="Proteomes" id="UP001218208">
    <property type="component" value="Unassembled WGS sequence"/>
</dbReference>
<dbReference type="EMBL" id="ABLOJW010000002">
    <property type="protein sequence ID" value="EKT4091057.1"/>
    <property type="molecule type" value="Genomic_DNA"/>
</dbReference>
<evidence type="ECO:0000259" key="9">
    <source>
        <dbReference type="PROSITE" id="PS50110"/>
    </source>
</evidence>
<dbReference type="InterPro" id="IPR005467">
    <property type="entry name" value="His_kinase_dom"/>
</dbReference>
<comment type="caution">
    <text evidence="10">The sequence shown here is derived from an EMBL/GenBank/DDBJ whole genome shotgun (WGS) entry which is preliminary data.</text>
</comment>
<dbReference type="SMART" id="SM00062">
    <property type="entry name" value="PBPb"/>
    <property type="match status" value="1"/>
</dbReference>
<dbReference type="Gene3D" id="3.40.50.2300">
    <property type="match status" value="1"/>
</dbReference>
<dbReference type="CDD" id="cd01007">
    <property type="entry name" value="PBP2_BvgS_HisK_like"/>
    <property type="match status" value="1"/>
</dbReference>
<dbReference type="InterPro" id="IPR036890">
    <property type="entry name" value="HATPase_C_sf"/>
</dbReference>
<dbReference type="PRINTS" id="PR00344">
    <property type="entry name" value="BCTRLSENSOR"/>
</dbReference>
<dbReference type="InterPro" id="IPR003594">
    <property type="entry name" value="HATPase_dom"/>
</dbReference>
<evidence type="ECO:0000256" key="5">
    <source>
        <dbReference type="ARBA" id="ARBA00022777"/>
    </source>
</evidence>